<dbReference type="NCBIfam" id="TIGR00247">
    <property type="entry name" value="endolytic transglycosylase MltG"/>
    <property type="match status" value="1"/>
</dbReference>
<organism evidence="8 9">
    <name type="scientific">Pullulanibacillus pueri</name>
    <dbReference type="NCBI Taxonomy" id="1437324"/>
    <lineage>
        <taxon>Bacteria</taxon>
        <taxon>Bacillati</taxon>
        <taxon>Bacillota</taxon>
        <taxon>Bacilli</taxon>
        <taxon>Bacillales</taxon>
        <taxon>Sporolactobacillaceae</taxon>
        <taxon>Pullulanibacillus</taxon>
    </lineage>
</organism>
<feature type="site" description="Important for catalytic activity" evidence="7">
    <location>
        <position position="257"/>
    </location>
</feature>
<keyword evidence="6 7" id="KW-0961">Cell wall biogenesis/degradation</keyword>
<keyword evidence="4 7" id="KW-0472">Membrane</keyword>
<evidence type="ECO:0000313" key="9">
    <source>
        <dbReference type="Proteomes" id="UP000656813"/>
    </source>
</evidence>
<keyword evidence="9" id="KW-1185">Reference proteome</keyword>
<dbReference type="PANTHER" id="PTHR30518:SF2">
    <property type="entry name" value="ENDOLYTIC MUREIN TRANSGLYCOSYLASE"/>
    <property type="match status" value="1"/>
</dbReference>
<comment type="similarity">
    <text evidence="7">Belongs to the transglycosylase MltG family.</text>
</comment>
<sequence>MGDSKDRFQVLRERAEEARLVRRIVFIVVCSLVILFVGGATFTYYYISHSLAPVSSTEKKKVVVNIPSGSSTEDISKILESKGVIRNSTIFHYYVKYKNKNNFQAGVYQLSPGMTIDDIIGKIESGDVYTNAALKLAIPEGYKVSDITKRIAEKTKLTEKEINKKLNDRNYIKEHYMKKYPFLTDAILNKQIKSPLEGYLFPATYNFDKKNPDLDTIIDKMLSKTQTILEKYNSQIQNNSLGSVHKILSMASIVEREAEKDDDRKKVAAVFYNRLDSGMKLQSDITVLYALGKTKAKVYQKDTEIDSPYNTYVQKGLPVGPINNPSESSIAAVLEPAHTKALFFYARPNGEILFTDTLAEHNKVVNKYSHEWDDVKGE</sequence>
<name>A0A8J3EN77_9BACL</name>
<comment type="function">
    <text evidence="7">Functions as a peptidoglycan terminase that cleaves nascent peptidoglycan strands endolytically to terminate their elongation.</text>
</comment>
<evidence type="ECO:0000256" key="6">
    <source>
        <dbReference type="ARBA" id="ARBA00023316"/>
    </source>
</evidence>
<dbReference type="GO" id="GO:0008932">
    <property type="term" value="F:lytic endotransglycosylase activity"/>
    <property type="evidence" value="ECO:0007669"/>
    <property type="project" value="UniProtKB-UniRule"/>
</dbReference>
<keyword evidence="2 7" id="KW-0812">Transmembrane</keyword>
<dbReference type="RefSeq" id="WP_188498362.1">
    <property type="nucleotide sequence ID" value="NZ_BMFV01000028.1"/>
</dbReference>
<dbReference type="GO" id="GO:0009252">
    <property type="term" value="P:peptidoglycan biosynthetic process"/>
    <property type="evidence" value="ECO:0007669"/>
    <property type="project" value="UniProtKB-UniRule"/>
</dbReference>
<evidence type="ECO:0000256" key="1">
    <source>
        <dbReference type="ARBA" id="ARBA00022475"/>
    </source>
</evidence>
<evidence type="ECO:0000256" key="2">
    <source>
        <dbReference type="ARBA" id="ARBA00022692"/>
    </source>
</evidence>
<comment type="catalytic activity">
    <reaction evidence="7">
        <text>a peptidoglycan chain = a peptidoglycan chain with N-acetyl-1,6-anhydromuramyl-[peptide] at the reducing end + a peptidoglycan chain with N-acetylglucosamine at the non-reducing end.</text>
        <dbReference type="EC" id="4.2.2.29"/>
    </reaction>
</comment>
<dbReference type="GO" id="GO:0005886">
    <property type="term" value="C:plasma membrane"/>
    <property type="evidence" value="ECO:0007669"/>
    <property type="project" value="UniProtKB-SubCell"/>
</dbReference>
<comment type="caution">
    <text evidence="8">The sequence shown here is derived from an EMBL/GenBank/DDBJ whole genome shotgun (WGS) entry which is preliminary data.</text>
</comment>
<evidence type="ECO:0000256" key="7">
    <source>
        <dbReference type="HAMAP-Rule" id="MF_02065"/>
    </source>
</evidence>
<dbReference type="Proteomes" id="UP000656813">
    <property type="component" value="Unassembled WGS sequence"/>
</dbReference>
<dbReference type="CDD" id="cd08010">
    <property type="entry name" value="MltG_like"/>
    <property type="match status" value="1"/>
</dbReference>
<accession>A0A8J3EN77</accession>
<evidence type="ECO:0000256" key="5">
    <source>
        <dbReference type="ARBA" id="ARBA00023239"/>
    </source>
</evidence>
<evidence type="ECO:0000256" key="3">
    <source>
        <dbReference type="ARBA" id="ARBA00022989"/>
    </source>
</evidence>
<keyword evidence="5 7" id="KW-0456">Lyase</keyword>
<dbReference type="HAMAP" id="MF_02065">
    <property type="entry name" value="MltG"/>
    <property type="match status" value="1"/>
</dbReference>
<gene>
    <name evidence="7" type="primary">mltG</name>
    <name evidence="8" type="ORF">GCM10007096_31680</name>
</gene>
<reference evidence="8" key="1">
    <citation type="journal article" date="2014" name="Int. J. Syst. Evol. Microbiol.">
        <title>Complete genome sequence of Corynebacterium casei LMG S-19264T (=DSM 44701T), isolated from a smear-ripened cheese.</title>
        <authorList>
            <consortium name="US DOE Joint Genome Institute (JGI-PGF)"/>
            <person name="Walter F."/>
            <person name="Albersmeier A."/>
            <person name="Kalinowski J."/>
            <person name="Ruckert C."/>
        </authorList>
    </citation>
    <scope>NUCLEOTIDE SEQUENCE</scope>
    <source>
        <strain evidence="8">CGMCC 1.12777</strain>
    </source>
</reference>
<dbReference type="AlphaFoldDB" id="A0A8J3EN77"/>
<protein>
    <recommendedName>
        <fullName evidence="7">Endolytic murein transglycosylase</fullName>
        <ecNumber evidence="7">4.2.2.29</ecNumber>
    </recommendedName>
    <alternativeName>
        <fullName evidence="7">Peptidoglycan lytic transglycosylase</fullName>
    </alternativeName>
    <alternativeName>
        <fullName evidence="7">Peptidoglycan polymerization terminase</fullName>
    </alternativeName>
</protein>
<dbReference type="Gene3D" id="3.30.1490.480">
    <property type="entry name" value="Endolytic murein transglycosylase"/>
    <property type="match status" value="1"/>
</dbReference>
<feature type="transmembrane region" description="Helical" evidence="7">
    <location>
        <begin position="20"/>
        <end position="47"/>
    </location>
</feature>
<dbReference type="GO" id="GO:0071555">
    <property type="term" value="P:cell wall organization"/>
    <property type="evidence" value="ECO:0007669"/>
    <property type="project" value="UniProtKB-KW"/>
</dbReference>
<dbReference type="EMBL" id="BMFV01000028">
    <property type="protein sequence ID" value="GGH85696.1"/>
    <property type="molecule type" value="Genomic_DNA"/>
</dbReference>
<dbReference type="Pfam" id="PF02618">
    <property type="entry name" value="YceG"/>
    <property type="match status" value="1"/>
</dbReference>
<keyword evidence="1 7" id="KW-1003">Cell membrane</keyword>
<dbReference type="PANTHER" id="PTHR30518">
    <property type="entry name" value="ENDOLYTIC MUREIN TRANSGLYCOSYLASE"/>
    <property type="match status" value="1"/>
</dbReference>
<reference evidence="8" key="2">
    <citation type="submission" date="2020-09" db="EMBL/GenBank/DDBJ databases">
        <authorList>
            <person name="Sun Q."/>
            <person name="Zhou Y."/>
        </authorList>
    </citation>
    <scope>NUCLEOTIDE SEQUENCE</scope>
    <source>
        <strain evidence="8">CGMCC 1.12777</strain>
    </source>
</reference>
<keyword evidence="3 7" id="KW-1133">Transmembrane helix</keyword>
<evidence type="ECO:0000256" key="4">
    <source>
        <dbReference type="ARBA" id="ARBA00023136"/>
    </source>
</evidence>
<dbReference type="EC" id="4.2.2.29" evidence="7"/>
<evidence type="ECO:0000313" key="8">
    <source>
        <dbReference type="EMBL" id="GGH85696.1"/>
    </source>
</evidence>
<comment type="subcellular location">
    <subcellularLocation>
        <location evidence="7">Cell membrane</location>
        <topology evidence="7">Single-pass membrane protein</topology>
    </subcellularLocation>
</comment>
<proteinExistence type="inferred from homology"/>
<dbReference type="InterPro" id="IPR003770">
    <property type="entry name" value="MLTG-like"/>
</dbReference>